<evidence type="ECO:0000313" key="3">
    <source>
        <dbReference type="Proteomes" id="UP000814243"/>
    </source>
</evidence>
<dbReference type="InterPro" id="IPR002347">
    <property type="entry name" value="SDR_fam"/>
</dbReference>
<dbReference type="EMBL" id="JACEFF010000297">
    <property type="protein sequence ID" value="KAH9640035.1"/>
    <property type="molecule type" value="Genomic_DNA"/>
</dbReference>
<comment type="caution">
    <text evidence="2">The sequence shown here is derived from an EMBL/GenBank/DDBJ whole genome shotgun (WGS) entry which is preliminary data.</text>
</comment>
<evidence type="ECO:0000256" key="1">
    <source>
        <dbReference type="ARBA" id="ARBA00023002"/>
    </source>
</evidence>
<dbReference type="PANTHER" id="PTHR43975">
    <property type="entry name" value="ZGC:101858"/>
    <property type="match status" value="1"/>
</dbReference>
<dbReference type="PROSITE" id="PS00061">
    <property type="entry name" value="ADH_SHORT"/>
    <property type="match status" value="1"/>
</dbReference>
<name>A0A922MP25_SPOEX</name>
<sequence length="165" mass="17808">MKIFDDVFRIDVRGVYLLTKLLAPALIETKGNIINVSSVSATVVAVGSLPYGMAKAALDHFTRLISLELAPKGVRVNSISPGITVSNFVKRITGSTDEQYNTWLGEVSKQIPMGQPCVGDDIARMIVHIASEHSRLVTGTTVEVDGGLRFNTTSSSHLVNQHTKS</sequence>
<reference evidence="2" key="1">
    <citation type="journal article" date="2021" name="G3 (Bethesda)">
        <title>Genome and transcriptome analysis of the beet armyworm Spodoptera exigua reveals targets for pest control. .</title>
        <authorList>
            <person name="Simon S."/>
            <person name="Breeschoten T."/>
            <person name="Jansen H.J."/>
            <person name="Dirks R.P."/>
            <person name="Schranz M.E."/>
            <person name="Ros V.I.D."/>
        </authorList>
    </citation>
    <scope>NUCLEOTIDE SEQUENCE</scope>
    <source>
        <strain evidence="2">TB_SE_WUR_2020</strain>
    </source>
</reference>
<dbReference type="InterPro" id="IPR036291">
    <property type="entry name" value="NAD(P)-bd_dom_sf"/>
</dbReference>
<dbReference type="Gene3D" id="3.40.50.720">
    <property type="entry name" value="NAD(P)-binding Rossmann-like Domain"/>
    <property type="match status" value="1"/>
</dbReference>
<accession>A0A922MP25</accession>
<dbReference type="InterPro" id="IPR020904">
    <property type="entry name" value="Sc_DH/Rdtase_CS"/>
</dbReference>
<dbReference type="AlphaFoldDB" id="A0A922MP25"/>
<organism evidence="2 3">
    <name type="scientific">Spodoptera exigua</name>
    <name type="common">Beet armyworm</name>
    <name type="synonym">Noctua fulgens</name>
    <dbReference type="NCBI Taxonomy" id="7107"/>
    <lineage>
        <taxon>Eukaryota</taxon>
        <taxon>Metazoa</taxon>
        <taxon>Ecdysozoa</taxon>
        <taxon>Arthropoda</taxon>
        <taxon>Hexapoda</taxon>
        <taxon>Insecta</taxon>
        <taxon>Pterygota</taxon>
        <taxon>Neoptera</taxon>
        <taxon>Endopterygota</taxon>
        <taxon>Lepidoptera</taxon>
        <taxon>Glossata</taxon>
        <taxon>Ditrysia</taxon>
        <taxon>Noctuoidea</taxon>
        <taxon>Noctuidae</taxon>
        <taxon>Amphipyrinae</taxon>
        <taxon>Spodoptera</taxon>
    </lineage>
</organism>
<gene>
    <name evidence="2" type="ORF">HF086_008130</name>
</gene>
<dbReference type="PRINTS" id="PR00081">
    <property type="entry name" value="GDHRDH"/>
</dbReference>
<evidence type="ECO:0000313" key="2">
    <source>
        <dbReference type="EMBL" id="KAH9640035.1"/>
    </source>
</evidence>
<dbReference type="Proteomes" id="UP000814243">
    <property type="component" value="Unassembled WGS sequence"/>
</dbReference>
<proteinExistence type="predicted"/>
<dbReference type="SUPFAM" id="SSF51735">
    <property type="entry name" value="NAD(P)-binding Rossmann-fold domains"/>
    <property type="match status" value="1"/>
</dbReference>
<keyword evidence="1" id="KW-0560">Oxidoreductase</keyword>
<protein>
    <submittedName>
        <fullName evidence="2">Uncharacterized protein</fullName>
    </submittedName>
</protein>
<dbReference type="PRINTS" id="PR00080">
    <property type="entry name" value="SDRFAMILY"/>
</dbReference>
<dbReference type="Pfam" id="PF13561">
    <property type="entry name" value="adh_short_C2"/>
    <property type="match status" value="1"/>
</dbReference>
<dbReference type="GO" id="GO:0016491">
    <property type="term" value="F:oxidoreductase activity"/>
    <property type="evidence" value="ECO:0007669"/>
    <property type="project" value="UniProtKB-KW"/>
</dbReference>
<dbReference type="PANTHER" id="PTHR43975:SF2">
    <property type="entry name" value="EG:BACR7A4.14 PROTEIN-RELATED"/>
    <property type="match status" value="1"/>
</dbReference>